<evidence type="ECO:0000256" key="1">
    <source>
        <dbReference type="ARBA" id="ARBA00022690"/>
    </source>
</evidence>
<keyword evidence="5" id="KW-1185">Reference proteome</keyword>
<dbReference type="Proteomes" id="UP000887563">
    <property type="component" value="Unplaced"/>
</dbReference>
<evidence type="ECO:0000256" key="3">
    <source>
        <dbReference type="ARBA" id="ARBA00023157"/>
    </source>
</evidence>
<dbReference type="InterPro" id="IPR036880">
    <property type="entry name" value="Kunitz_BPTI_sf"/>
</dbReference>
<protein>
    <submittedName>
        <fullName evidence="6">BPTI/Kunitz inhibitor domain-containing protein</fullName>
    </submittedName>
</protein>
<keyword evidence="1" id="KW-0646">Protease inhibitor</keyword>
<dbReference type="PROSITE" id="PS50279">
    <property type="entry name" value="BPTI_KUNITZ_2"/>
    <property type="match status" value="1"/>
</dbReference>
<proteinExistence type="predicted"/>
<evidence type="ECO:0000259" key="4">
    <source>
        <dbReference type="PROSITE" id="PS50279"/>
    </source>
</evidence>
<dbReference type="PRINTS" id="PR00759">
    <property type="entry name" value="BASICPTASE"/>
</dbReference>
<dbReference type="SMART" id="SM00131">
    <property type="entry name" value="KU"/>
    <property type="match status" value="1"/>
</dbReference>
<accession>A0A914MWR9</accession>
<keyword evidence="3" id="KW-1015">Disulfide bond</keyword>
<dbReference type="InterPro" id="IPR002223">
    <property type="entry name" value="Kunitz_BPTI"/>
</dbReference>
<evidence type="ECO:0000313" key="6">
    <source>
        <dbReference type="WBParaSite" id="Minc3s02716g31309"/>
    </source>
</evidence>
<dbReference type="GO" id="GO:0005615">
    <property type="term" value="C:extracellular space"/>
    <property type="evidence" value="ECO:0007669"/>
    <property type="project" value="TreeGrafter"/>
</dbReference>
<organism evidence="5 6">
    <name type="scientific">Meloidogyne incognita</name>
    <name type="common">Southern root-knot nematode worm</name>
    <name type="synonym">Oxyuris incognita</name>
    <dbReference type="NCBI Taxonomy" id="6306"/>
    <lineage>
        <taxon>Eukaryota</taxon>
        <taxon>Metazoa</taxon>
        <taxon>Ecdysozoa</taxon>
        <taxon>Nematoda</taxon>
        <taxon>Chromadorea</taxon>
        <taxon>Rhabditida</taxon>
        <taxon>Tylenchina</taxon>
        <taxon>Tylenchomorpha</taxon>
        <taxon>Tylenchoidea</taxon>
        <taxon>Meloidogynidae</taxon>
        <taxon>Meloidogyninae</taxon>
        <taxon>Meloidogyne</taxon>
        <taxon>Meloidogyne incognita group</taxon>
    </lineage>
</organism>
<keyword evidence="2" id="KW-0722">Serine protease inhibitor</keyword>
<dbReference type="AlphaFoldDB" id="A0A914MWR9"/>
<dbReference type="InterPro" id="IPR020901">
    <property type="entry name" value="Prtase_inh_Kunz-CS"/>
</dbReference>
<dbReference type="Pfam" id="PF00014">
    <property type="entry name" value="Kunitz_BPTI"/>
    <property type="match status" value="1"/>
</dbReference>
<evidence type="ECO:0000256" key="2">
    <source>
        <dbReference type="ARBA" id="ARBA00022900"/>
    </source>
</evidence>
<dbReference type="PANTHER" id="PTHR10083:SF374">
    <property type="entry name" value="BPTI_KUNITZ INHIBITOR DOMAIN-CONTAINING PROTEIN"/>
    <property type="match status" value="1"/>
</dbReference>
<name>A0A914MWR9_MELIC</name>
<dbReference type="GO" id="GO:0004867">
    <property type="term" value="F:serine-type endopeptidase inhibitor activity"/>
    <property type="evidence" value="ECO:0007669"/>
    <property type="project" value="UniProtKB-KW"/>
</dbReference>
<reference evidence="6" key="1">
    <citation type="submission" date="2022-11" db="UniProtKB">
        <authorList>
            <consortium name="WormBaseParasite"/>
        </authorList>
    </citation>
    <scope>IDENTIFICATION</scope>
</reference>
<feature type="domain" description="BPTI/Kunitz inhibitor" evidence="4">
    <location>
        <begin position="2"/>
        <end position="52"/>
    </location>
</feature>
<dbReference type="PROSITE" id="PS00280">
    <property type="entry name" value="BPTI_KUNITZ_1"/>
    <property type="match status" value="1"/>
</dbReference>
<dbReference type="WBParaSite" id="Minc3s02716g31309">
    <property type="protein sequence ID" value="Minc3s02716g31309"/>
    <property type="gene ID" value="Minc3s02716g31309"/>
</dbReference>
<dbReference type="PANTHER" id="PTHR10083">
    <property type="entry name" value="KUNITZ-TYPE PROTEASE INHIBITOR-RELATED"/>
    <property type="match status" value="1"/>
</dbReference>
<evidence type="ECO:0000313" key="5">
    <source>
        <dbReference type="Proteomes" id="UP000887563"/>
    </source>
</evidence>
<dbReference type="InterPro" id="IPR050098">
    <property type="entry name" value="TFPI/VKTCI-like"/>
</dbReference>
<dbReference type="SUPFAM" id="SSF57362">
    <property type="entry name" value="BPTI-like"/>
    <property type="match status" value="1"/>
</dbReference>
<dbReference type="CDD" id="cd00109">
    <property type="entry name" value="Kunitz-type"/>
    <property type="match status" value="1"/>
</dbReference>
<dbReference type="Gene3D" id="4.10.410.10">
    <property type="entry name" value="Pancreatic trypsin inhibitor Kunitz domain"/>
    <property type="match status" value="1"/>
</dbReference>
<sequence length="55" mass="6253">RCYQTKEEGKNCGGSTRWWYVAREKVCKKFQYKGCGGNENNFKSFASCMAACIGK</sequence>